<dbReference type="AlphaFoldDB" id="A0A482SY12"/>
<proteinExistence type="predicted"/>
<gene>
    <name evidence="2" type="ORF">ELS19_18305</name>
</gene>
<feature type="compositionally biased region" description="Basic and acidic residues" evidence="1">
    <location>
        <begin position="121"/>
        <end position="139"/>
    </location>
</feature>
<reference evidence="2 3" key="1">
    <citation type="submission" date="2018-12" db="EMBL/GenBank/DDBJ databases">
        <title>Genome analysis provides insights into bioremediation potentialities of Halogeometricum borinquense strain N11.</title>
        <authorList>
            <person name="Najjari A."/>
            <person name="Youssef N."/>
            <person name="Fhoula I."/>
            <person name="Ben Dhia O."/>
            <person name="Mahjoubi M."/>
            <person name="Ouzari H.I."/>
            <person name="Cherif A."/>
        </authorList>
    </citation>
    <scope>NUCLEOTIDE SEQUENCE [LARGE SCALE GENOMIC DNA]</scope>
    <source>
        <strain evidence="2 3">N11</strain>
    </source>
</reference>
<feature type="region of interest" description="Disordered" evidence="1">
    <location>
        <begin position="1"/>
        <end position="139"/>
    </location>
</feature>
<feature type="compositionally biased region" description="Basic residues" evidence="1">
    <location>
        <begin position="33"/>
        <end position="46"/>
    </location>
</feature>
<protein>
    <submittedName>
        <fullName evidence="2">Protein gvpI</fullName>
    </submittedName>
</protein>
<dbReference type="EMBL" id="RZHH01000003">
    <property type="protein sequence ID" value="RYJ08478.1"/>
    <property type="molecule type" value="Genomic_DNA"/>
</dbReference>
<evidence type="ECO:0000256" key="1">
    <source>
        <dbReference type="SAM" id="MobiDB-lite"/>
    </source>
</evidence>
<feature type="compositionally biased region" description="Basic and acidic residues" evidence="1">
    <location>
        <begin position="47"/>
        <end position="58"/>
    </location>
</feature>
<evidence type="ECO:0000313" key="2">
    <source>
        <dbReference type="EMBL" id="RYJ08478.1"/>
    </source>
</evidence>
<dbReference type="Proteomes" id="UP000294028">
    <property type="component" value="Unassembled WGS sequence"/>
</dbReference>
<name>A0A482SY12_9EURY</name>
<sequence>MTDKQQQKRKQKARQILAKAQLSRDTARQKLLQQRRKIAQRRKRNRHQSESQRDRDENDGTGNPTAHSTLPPQKSNAENAARNSHSTVPAVPKHSNVAARERLYGQRLHRRASAHKSGNVDADHPSETDSDRRETSSDE</sequence>
<accession>A0A482SY12</accession>
<organism evidence="2 3">
    <name type="scientific">Halogeometricum borinquense</name>
    <dbReference type="NCBI Taxonomy" id="60847"/>
    <lineage>
        <taxon>Archaea</taxon>
        <taxon>Methanobacteriati</taxon>
        <taxon>Methanobacteriota</taxon>
        <taxon>Stenosarchaea group</taxon>
        <taxon>Halobacteria</taxon>
        <taxon>Halobacteriales</taxon>
        <taxon>Haloferacaceae</taxon>
        <taxon>Halogeometricum</taxon>
    </lineage>
</organism>
<feature type="compositionally biased region" description="Polar residues" evidence="1">
    <location>
        <begin position="60"/>
        <end position="87"/>
    </location>
</feature>
<comment type="caution">
    <text evidence="2">The sequence shown here is derived from an EMBL/GenBank/DDBJ whole genome shotgun (WGS) entry which is preliminary data.</text>
</comment>
<dbReference type="RefSeq" id="WP_129786387.1">
    <property type="nucleotide sequence ID" value="NZ_RZHH01000003.1"/>
</dbReference>
<evidence type="ECO:0000313" key="3">
    <source>
        <dbReference type="Proteomes" id="UP000294028"/>
    </source>
</evidence>